<gene>
    <name evidence="1" type="ORF">RWH45_07035</name>
</gene>
<sequence>MSTDAAASPDALSLFRAQQERIAELTPKFEAAEERVRELLSPLAPPADAHATIRIDERGLVTAVTLERAEGATPESVTAAFSDAAVAARLSGPPLPLEAADALLTLAARGETGPVVTVADDLHQFRVMAQYGAILGVDGTPAWLTQTPVDVIADEVLRIGRKAALASDSFDRFSESEGESRG</sequence>
<dbReference type="RefSeq" id="WP_315994165.1">
    <property type="nucleotide sequence ID" value="NZ_JAWDIS010000001.1"/>
</dbReference>
<protein>
    <recommendedName>
        <fullName evidence="3">YbaB/EbfC family DNA-binding protein</fullName>
    </recommendedName>
</protein>
<proteinExistence type="predicted"/>
<accession>A0ABU3T6G2</accession>
<evidence type="ECO:0000313" key="1">
    <source>
        <dbReference type="EMBL" id="MDU0366963.1"/>
    </source>
</evidence>
<name>A0ABU3T6G2_9MICO</name>
<keyword evidence="2" id="KW-1185">Reference proteome</keyword>
<dbReference type="EMBL" id="JAWDIS010000001">
    <property type="protein sequence ID" value="MDU0366963.1"/>
    <property type="molecule type" value="Genomic_DNA"/>
</dbReference>
<organism evidence="1 2">
    <name type="scientific">Microbacterium galbum</name>
    <dbReference type="NCBI Taxonomy" id="3075994"/>
    <lineage>
        <taxon>Bacteria</taxon>
        <taxon>Bacillati</taxon>
        <taxon>Actinomycetota</taxon>
        <taxon>Actinomycetes</taxon>
        <taxon>Micrococcales</taxon>
        <taxon>Microbacteriaceae</taxon>
        <taxon>Microbacterium</taxon>
    </lineage>
</organism>
<evidence type="ECO:0000313" key="2">
    <source>
        <dbReference type="Proteomes" id="UP001263371"/>
    </source>
</evidence>
<comment type="caution">
    <text evidence="1">The sequence shown here is derived from an EMBL/GenBank/DDBJ whole genome shotgun (WGS) entry which is preliminary data.</text>
</comment>
<evidence type="ECO:0008006" key="3">
    <source>
        <dbReference type="Google" id="ProtNLM"/>
    </source>
</evidence>
<reference evidence="1 2" key="1">
    <citation type="submission" date="2023-09" db="EMBL/GenBank/DDBJ databases">
        <title>Microbacterium fusihabitans sp. nov., Microbacterium phycihabitans sp. nov., and Microbacterium cervinum sp. nov., isolated from dried seaweeds of beach.</title>
        <authorList>
            <person name="Lee S.D."/>
        </authorList>
    </citation>
    <scope>NUCLEOTIDE SEQUENCE [LARGE SCALE GENOMIC DNA]</scope>
    <source>
        <strain evidence="1 2">KSW4-17</strain>
    </source>
</reference>
<dbReference type="Proteomes" id="UP001263371">
    <property type="component" value="Unassembled WGS sequence"/>
</dbReference>